<dbReference type="InterPro" id="IPR027417">
    <property type="entry name" value="P-loop_NTPase"/>
</dbReference>
<evidence type="ECO:0000313" key="1">
    <source>
        <dbReference type="EMBL" id="KAJ7222616.1"/>
    </source>
</evidence>
<organism evidence="1 2">
    <name type="scientific">Mycena pura</name>
    <dbReference type="NCBI Taxonomy" id="153505"/>
    <lineage>
        <taxon>Eukaryota</taxon>
        <taxon>Fungi</taxon>
        <taxon>Dikarya</taxon>
        <taxon>Basidiomycota</taxon>
        <taxon>Agaricomycotina</taxon>
        <taxon>Agaricomycetes</taxon>
        <taxon>Agaricomycetidae</taxon>
        <taxon>Agaricales</taxon>
        <taxon>Marasmiineae</taxon>
        <taxon>Mycenaceae</taxon>
        <taxon>Mycena</taxon>
    </lineage>
</organism>
<protein>
    <submittedName>
        <fullName evidence="1">P-loop containing nucleoside triphosphate hydrolase protein</fullName>
    </submittedName>
</protein>
<dbReference type="Gene3D" id="3.40.50.300">
    <property type="entry name" value="P-loop containing nucleotide triphosphate hydrolases"/>
    <property type="match status" value="1"/>
</dbReference>
<dbReference type="GO" id="GO:0016787">
    <property type="term" value="F:hydrolase activity"/>
    <property type="evidence" value="ECO:0007669"/>
    <property type="project" value="UniProtKB-KW"/>
</dbReference>
<name>A0AAD6YL83_9AGAR</name>
<dbReference type="Proteomes" id="UP001219525">
    <property type="component" value="Unassembled WGS sequence"/>
</dbReference>
<dbReference type="PANTHER" id="PTHR10285">
    <property type="entry name" value="URIDINE KINASE"/>
    <property type="match status" value="1"/>
</dbReference>
<dbReference type="EMBL" id="JARJCW010000007">
    <property type="protein sequence ID" value="KAJ7222616.1"/>
    <property type="molecule type" value="Genomic_DNA"/>
</dbReference>
<accession>A0AAD6YL83</accession>
<comment type="caution">
    <text evidence="1">The sequence shown here is derived from an EMBL/GenBank/DDBJ whole genome shotgun (WGS) entry which is preliminary data.</text>
</comment>
<dbReference type="SUPFAM" id="SSF52540">
    <property type="entry name" value="P-loop containing nucleoside triphosphate hydrolases"/>
    <property type="match status" value="1"/>
</dbReference>
<keyword evidence="1" id="KW-0378">Hydrolase</keyword>
<dbReference type="AlphaFoldDB" id="A0AAD6YL83"/>
<gene>
    <name evidence="1" type="ORF">GGX14DRAFT_664476</name>
</gene>
<reference evidence="1" key="1">
    <citation type="submission" date="2023-03" db="EMBL/GenBank/DDBJ databases">
        <title>Massive genome expansion in bonnet fungi (Mycena s.s.) driven by repeated elements and novel gene families across ecological guilds.</title>
        <authorList>
            <consortium name="Lawrence Berkeley National Laboratory"/>
            <person name="Harder C.B."/>
            <person name="Miyauchi S."/>
            <person name="Viragh M."/>
            <person name="Kuo A."/>
            <person name="Thoen E."/>
            <person name="Andreopoulos B."/>
            <person name="Lu D."/>
            <person name="Skrede I."/>
            <person name="Drula E."/>
            <person name="Henrissat B."/>
            <person name="Morin E."/>
            <person name="Kohler A."/>
            <person name="Barry K."/>
            <person name="LaButti K."/>
            <person name="Morin E."/>
            <person name="Salamov A."/>
            <person name="Lipzen A."/>
            <person name="Mereny Z."/>
            <person name="Hegedus B."/>
            <person name="Baldrian P."/>
            <person name="Stursova M."/>
            <person name="Weitz H."/>
            <person name="Taylor A."/>
            <person name="Grigoriev I.V."/>
            <person name="Nagy L.G."/>
            <person name="Martin F."/>
            <person name="Kauserud H."/>
        </authorList>
    </citation>
    <scope>NUCLEOTIDE SEQUENCE</scope>
    <source>
        <strain evidence="1">9144</strain>
    </source>
</reference>
<keyword evidence="2" id="KW-1185">Reference proteome</keyword>
<evidence type="ECO:0000313" key="2">
    <source>
        <dbReference type="Proteomes" id="UP001219525"/>
    </source>
</evidence>
<sequence>MEKITFDLAVELVDKLRQTPPNLRLIVGIAGSPAAGKSSFCHRLLKNINIILQQNESDASEAGEPRDSAILVGLDGWHLTRAQLSLFPDPDLARERRGIHWTFDGKGYVAFVKALRLPLFLSSPALGSSPDVQAITAPTFSHALKDPTPDALSVYPHDRLVIIEGLYTFLSIDPWVEASRLLDERWFLRVHDDEACRRLVTRHVETGICKDADEARQRAEGNDLPNGRFIVENILQPTKYIDSVDDYELAHELDL</sequence>
<proteinExistence type="predicted"/>